<dbReference type="SMART" id="SM00355">
    <property type="entry name" value="ZnF_C2H2"/>
    <property type="match status" value="10"/>
</dbReference>
<dbReference type="PROSITE" id="PS50157">
    <property type="entry name" value="ZINC_FINGER_C2H2_2"/>
    <property type="match status" value="1"/>
</dbReference>
<feature type="region of interest" description="Disordered" evidence="9">
    <location>
        <begin position="260"/>
        <end position="305"/>
    </location>
</feature>
<protein>
    <submittedName>
        <fullName evidence="11">RE1-silencing transcription factor-like</fullName>
    </submittedName>
</protein>
<reference evidence="11" key="1">
    <citation type="submission" date="2017-11" db="EMBL/GenBank/DDBJ databases">
        <title>The sensing device of the deep-sea amphipod.</title>
        <authorList>
            <person name="Kobayashi H."/>
            <person name="Nagahama T."/>
            <person name="Arai W."/>
            <person name="Sasagawa Y."/>
            <person name="Umeda M."/>
            <person name="Hayashi T."/>
            <person name="Nikaido I."/>
            <person name="Watanabe H."/>
            <person name="Oguri K."/>
            <person name="Kitazato H."/>
            <person name="Fujioka K."/>
            <person name="Kido Y."/>
            <person name="Takami H."/>
        </authorList>
    </citation>
    <scope>NUCLEOTIDE SEQUENCE</scope>
    <source>
        <tissue evidence="11">Whole body</tissue>
    </source>
</reference>
<evidence type="ECO:0000256" key="4">
    <source>
        <dbReference type="ARBA" id="ARBA00022771"/>
    </source>
</evidence>
<feature type="domain" description="C2H2-type" evidence="10">
    <location>
        <begin position="425"/>
        <end position="452"/>
    </location>
</feature>
<dbReference type="InterPro" id="IPR036236">
    <property type="entry name" value="Znf_C2H2_sf"/>
</dbReference>
<evidence type="ECO:0000256" key="8">
    <source>
        <dbReference type="PROSITE-ProRule" id="PRU00042"/>
    </source>
</evidence>
<keyword evidence="3" id="KW-0677">Repeat</keyword>
<evidence type="ECO:0000256" key="6">
    <source>
        <dbReference type="ARBA" id="ARBA00023125"/>
    </source>
</evidence>
<dbReference type="SUPFAM" id="SSF57667">
    <property type="entry name" value="beta-beta-alpha zinc fingers"/>
    <property type="match status" value="4"/>
</dbReference>
<proteinExistence type="evidence at transcript level"/>
<evidence type="ECO:0000256" key="3">
    <source>
        <dbReference type="ARBA" id="ARBA00022737"/>
    </source>
</evidence>
<keyword evidence="4 8" id="KW-0863">Zinc-finger</keyword>
<dbReference type="PROSITE" id="PS00028">
    <property type="entry name" value="ZINC_FINGER_C2H2_1"/>
    <property type="match status" value="1"/>
</dbReference>
<evidence type="ECO:0000259" key="10">
    <source>
        <dbReference type="PROSITE" id="PS50157"/>
    </source>
</evidence>
<evidence type="ECO:0000313" key="11">
    <source>
        <dbReference type="EMBL" id="LAC23751.1"/>
    </source>
</evidence>
<evidence type="ECO:0000256" key="7">
    <source>
        <dbReference type="ARBA" id="ARBA00023242"/>
    </source>
</evidence>
<evidence type="ECO:0000256" key="9">
    <source>
        <dbReference type="SAM" id="MobiDB-lite"/>
    </source>
</evidence>
<feature type="compositionally biased region" description="Low complexity" evidence="9">
    <location>
        <begin position="815"/>
        <end position="831"/>
    </location>
</feature>
<keyword evidence="6" id="KW-0238">DNA-binding</keyword>
<organism evidence="11">
    <name type="scientific">Hirondellea gigas</name>
    <dbReference type="NCBI Taxonomy" id="1518452"/>
    <lineage>
        <taxon>Eukaryota</taxon>
        <taxon>Metazoa</taxon>
        <taxon>Ecdysozoa</taxon>
        <taxon>Arthropoda</taxon>
        <taxon>Crustacea</taxon>
        <taxon>Multicrustacea</taxon>
        <taxon>Malacostraca</taxon>
        <taxon>Eumalacostraca</taxon>
        <taxon>Peracarida</taxon>
        <taxon>Amphipoda</taxon>
        <taxon>Amphilochidea</taxon>
        <taxon>Lysianassida</taxon>
        <taxon>Lysianassidira</taxon>
        <taxon>Lysianassoidea</taxon>
        <taxon>Lysianassidae</taxon>
        <taxon>Hirondellea</taxon>
    </lineage>
</organism>
<dbReference type="PANTHER" id="PTHR24392">
    <property type="entry name" value="ZINC FINGER PROTEIN"/>
    <property type="match status" value="1"/>
</dbReference>
<dbReference type="AlphaFoldDB" id="A0A6A7FYW4"/>
<keyword evidence="5" id="KW-0862">Zinc</keyword>
<dbReference type="GO" id="GO:0003677">
    <property type="term" value="F:DNA binding"/>
    <property type="evidence" value="ECO:0007669"/>
    <property type="project" value="UniProtKB-KW"/>
</dbReference>
<dbReference type="EMBL" id="IACT01004564">
    <property type="protein sequence ID" value="LAC23751.1"/>
    <property type="molecule type" value="mRNA"/>
</dbReference>
<dbReference type="GO" id="GO:0008270">
    <property type="term" value="F:zinc ion binding"/>
    <property type="evidence" value="ECO:0007669"/>
    <property type="project" value="UniProtKB-KW"/>
</dbReference>
<evidence type="ECO:0000256" key="2">
    <source>
        <dbReference type="ARBA" id="ARBA00022723"/>
    </source>
</evidence>
<accession>A0A6A7FYW4</accession>
<comment type="subcellular location">
    <subcellularLocation>
        <location evidence="1">Nucleus</location>
    </subcellularLocation>
</comment>
<evidence type="ECO:0000256" key="5">
    <source>
        <dbReference type="ARBA" id="ARBA00022833"/>
    </source>
</evidence>
<feature type="region of interest" description="Disordered" evidence="9">
    <location>
        <begin position="813"/>
        <end position="833"/>
    </location>
</feature>
<dbReference type="InterPro" id="IPR013087">
    <property type="entry name" value="Znf_C2H2_type"/>
</dbReference>
<dbReference type="Gene3D" id="3.30.160.60">
    <property type="entry name" value="Classic Zinc Finger"/>
    <property type="match status" value="4"/>
</dbReference>
<keyword evidence="2" id="KW-0479">Metal-binding</keyword>
<keyword evidence="7" id="KW-0539">Nucleus</keyword>
<evidence type="ECO:0000256" key="1">
    <source>
        <dbReference type="ARBA" id="ARBA00004123"/>
    </source>
</evidence>
<feature type="compositionally biased region" description="Basic and acidic residues" evidence="9">
    <location>
        <begin position="284"/>
        <end position="299"/>
    </location>
</feature>
<name>A0A6A7FYW4_9CRUS</name>
<feature type="compositionally biased region" description="Polar residues" evidence="9">
    <location>
        <begin position="260"/>
        <end position="272"/>
    </location>
</feature>
<dbReference type="GO" id="GO:0005634">
    <property type="term" value="C:nucleus"/>
    <property type="evidence" value="ECO:0007669"/>
    <property type="project" value="UniProtKB-SubCell"/>
</dbReference>
<sequence length="859" mass="94298">MREREEAASPNSIMKEGTTDLHSATNDADAAVFDDAAASDVASTSGTGINTTMYSSELGNEQAEMLQKALLLKIHLASAIQNHAANSSSATDALTQESKLNSLPNNFAISSTADDSDKVTDNSNDGVVDRADTKDCVMADISKGAGMSDDDDNGMVNHMSTINNEELEGTFCESDGTENGGSFEVQQEATQPFSCPQCDFKTVLPGLFKLHLLSHILNSKSVAAAALSQLVVNSNTLFASSQCSEPNNAVSLPLQQSSDARALVSPQQQTDGTSRELLPFNQGKETDSETDSSSKRFTVDDASPSTSLFSCSTCTFTTSNQHVYRIHLMTHRADGEQRMGTSHDCNNAGYEINGTNLGQQAVHRKKLYCPICRYCIFNNAAFDGHLASHIKDGRICCDKCPYSTESIEDIKLHVARHNIPNVSRISCPHCDFTTANKSYYKVHLATHTGEGKMYCNYCNYSTVYKSNFKQHVASHENKTELQCPLCDFKCVCKSEYGLHFAMHTGEKRLACPFCKFNTSNKSYFKQHVGSHTGAGKLTCPFCKFSTVNKSYYRIHVGKHTGEGTLQCTLCPFSTVYKNNFRRHIAKHRTDHEQTLRIAAFMTSQQLLSNPDFKHGVLELKFNRNEDNFNDERHINPVHFDDDEDILSYSLSDRVRFSNQLFSFEDKSESLPLEVTPSDSVACLSLPANLTAVNVLSAATTSSSLITYSSTQHERSLDNCRLLSQVEENDMPTQQESDFEASMELPSATELTHSIMKSLPNSLKTWSNSAKCRGDCESNVSFPVVSSNNETVELPQQHRTLCENEIQSSISETANNGISTDSSNSLSGSLDTENQSEVAKSSTLASIAMLDSSVSCQQTL</sequence>